<keyword evidence="2" id="KW-1185">Reference proteome</keyword>
<accession>A0AAD5NGM2</accession>
<name>A0AAD5NGM2_ACENE</name>
<dbReference type="Proteomes" id="UP001064489">
    <property type="component" value="Chromosome 12"/>
</dbReference>
<dbReference type="AlphaFoldDB" id="A0AAD5NGM2"/>
<comment type="caution">
    <text evidence="1">The sequence shown here is derived from an EMBL/GenBank/DDBJ whole genome shotgun (WGS) entry which is preliminary data.</text>
</comment>
<reference evidence="1" key="1">
    <citation type="journal article" date="2022" name="Plant J.">
        <title>Strategies of tolerance reflected in two North American maple genomes.</title>
        <authorList>
            <person name="McEvoy S.L."/>
            <person name="Sezen U.U."/>
            <person name="Trouern-Trend A."/>
            <person name="McMahon S.M."/>
            <person name="Schaberg P.G."/>
            <person name="Yang J."/>
            <person name="Wegrzyn J.L."/>
            <person name="Swenson N.G."/>
        </authorList>
    </citation>
    <scope>NUCLEOTIDE SEQUENCE</scope>
    <source>
        <strain evidence="1">91603</strain>
    </source>
</reference>
<proteinExistence type="predicted"/>
<sequence>MTIAAALASKPVVGSFMNMMDGFETSSTAIVNRLRCSFEIPQIPGYPPTLTSPSIMPPVFLPERTSISVVFPAPATPIKAMG</sequence>
<protein>
    <submittedName>
        <fullName evidence="1">Uncharacterized protein</fullName>
    </submittedName>
</protein>
<evidence type="ECO:0000313" key="2">
    <source>
        <dbReference type="Proteomes" id="UP001064489"/>
    </source>
</evidence>
<organism evidence="1 2">
    <name type="scientific">Acer negundo</name>
    <name type="common">Box elder</name>
    <dbReference type="NCBI Taxonomy" id="4023"/>
    <lineage>
        <taxon>Eukaryota</taxon>
        <taxon>Viridiplantae</taxon>
        <taxon>Streptophyta</taxon>
        <taxon>Embryophyta</taxon>
        <taxon>Tracheophyta</taxon>
        <taxon>Spermatophyta</taxon>
        <taxon>Magnoliopsida</taxon>
        <taxon>eudicotyledons</taxon>
        <taxon>Gunneridae</taxon>
        <taxon>Pentapetalae</taxon>
        <taxon>rosids</taxon>
        <taxon>malvids</taxon>
        <taxon>Sapindales</taxon>
        <taxon>Sapindaceae</taxon>
        <taxon>Hippocastanoideae</taxon>
        <taxon>Acereae</taxon>
        <taxon>Acer</taxon>
    </lineage>
</organism>
<evidence type="ECO:0000313" key="1">
    <source>
        <dbReference type="EMBL" id="KAI9156227.1"/>
    </source>
</evidence>
<dbReference type="EMBL" id="JAJSOW010000107">
    <property type="protein sequence ID" value="KAI9156227.1"/>
    <property type="molecule type" value="Genomic_DNA"/>
</dbReference>
<reference evidence="1" key="2">
    <citation type="submission" date="2023-02" db="EMBL/GenBank/DDBJ databases">
        <authorList>
            <person name="Swenson N.G."/>
            <person name="Wegrzyn J.L."/>
            <person name="Mcevoy S.L."/>
        </authorList>
    </citation>
    <scope>NUCLEOTIDE SEQUENCE</scope>
    <source>
        <strain evidence="1">91603</strain>
        <tissue evidence="1">Leaf</tissue>
    </source>
</reference>
<gene>
    <name evidence="1" type="ORF">LWI28_002668</name>
</gene>